<gene>
    <name evidence="4" type="ORF">JOC49_001810</name>
</gene>
<dbReference type="PANTHER" id="PTHR44943">
    <property type="entry name" value="CELLULOSE SYNTHASE OPERON PROTEIN C"/>
    <property type="match status" value="1"/>
</dbReference>
<organism evidence="4 5">
    <name type="scientific">Fusibacter tunisiensis</name>
    <dbReference type="NCBI Taxonomy" id="1008308"/>
    <lineage>
        <taxon>Bacteria</taxon>
        <taxon>Bacillati</taxon>
        <taxon>Bacillota</taxon>
        <taxon>Clostridia</taxon>
        <taxon>Eubacteriales</taxon>
        <taxon>Eubacteriales Family XII. Incertae Sedis</taxon>
        <taxon>Fusibacter</taxon>
    </lineage>
</organism>
<feature type="repeat" description="TPR" evidence="3">
    <location>
        <begin position="291"/>
        <end position="324"/>
    </location>
</feature>
<evidence type="ECO:0000313" key="5">
    <source>
        <dbReference type="Proteomes" id="UP000767854"/>
    </source>
</evidence>
<evidence type="ECO:0000256" key="3">
    <source>
        <dbReference type="PROSITE-ProRule" id="PRU00339"/>
    </source>
</evidence>
<evidence type="ECO:0000256" key="1">
    <source>
        <dbReference type="ARBA" id="ARBA00022737"/>
    </source>
</evidence>
<dbReference type="EMBL" id="JAFBDT010000015">
    <property type="protein sequence ID" value="MBM7562266.1"/>
    <property type="molecule type" value="Genomic_DNA"/>
</dbReference>
<dbReference type="SUPFAM" id="SSF48452">
    <property type="entry name" value="TPR-like"/>
    <property type="match status" value="1"/>
</dbReference>
<dbReference type="PANTHER" id="PTHR44943:SF8">
    <property type="entry name" value="TPR REPEAT-CONTAINING PROTEIN MJ0263"/>
    <property type="match status" value="1"/>
</dbReference>
<keyword evidence="5" id="KW-1185">Reference proteome</keyword>
<dbReference type="InterPro" id="IPR011990">
    <property type="entry name" value="TPR-like_helical_dom_sf"/>
</dbReference>
<dbReference type="InterPro" id="IPR019734">
    <property type="entry name" value="TPR_rpt"/>
</dbReference>
<sequence>MASYKAYQQKFLEKQLDRIVFIELKSDSHIQVGTMMLDPEIPLPVSVEDLASNIKSQSYEQIPPVALIKGIVIYLGVGKDEKTFVPYYGKLIQALDVNVLGLILNDAVLYAENEAYELAIMYFNAVLAIDPINLDALFNIGRCYMDLSFKKESEELQRMAKVYFEQTVDNHPNFYDAYYHLGFCYYNEASFLKAEAAWRKALGGDISVDRRSEIVEAMGRVRDKALFENGRNLILAQRLEEGLELLKTLEEDHDDWWELNFFIGVAYRMKELYDDAIPYFLKVLTLNTGHVQSMNEVGICFLSVGDFKMARSYFEEAHRIAPNSSEFIVNIGIVDFTIGEIDAARAWFNQALEINSNDDVAKMWLNHLNSQLN</sequence>
<accession>A0ABS2MS64</accession>
<dbReference type="SMART" id="SM00028">
    <property type="entry name" value="TPR"/>
    <property type="match status" value="5"/>
</dbReference>
<evidence type="ECO:0000313" key="4">
    <source>
        <dbReference type="EMBL" id="MBM7562266.1"/>
    </source>
</evidence>
<dbReference type="RefSeq" id="WP_204664509.1">
    <property type="nucleotide sequence ID" value="NZ_JAFBDT010000015.1"/>
</dbReference>
<name>A0ABS2MS64_9FIRM</name>
<dbReference type="Pfam" id="PF13181">
    <property type="entry name" value="TPR_8"/>
    <property type="match status" value="1"/>
</dbReference>
<evidence type="ECO:0000256" key="2">
    <source>
        <dbReference type="ARBA" id="ARBA00022803"/>
    </source>
</evidence>
<dbReference type="InterPro" id="IPR051685">
    <property type="entry name" value="Ycf3/AcsC/BcsC/TPR_MFPF"/>
</dbReference>
<feature type="repeat" description="TPR" evidence="3">
    <location>
        <begin position="325"/>
        <end position="358"/>
    </location>
</feature>
<keyword evidence="2 3" id="KW-0802">TPR repeat</keyword>
<protein>
    <submittedName>
        <fullName evidence="4">Tetratricopeptide (TPR) repeat protein</fullName>
    </submittedName>
</protein>
<dbReference type="Gene3D" id="1.25.40.10">
    <property type="entry name" value="Tetratricopeptide repeat domain"/>
    <property type="match status" value="3"/>
</dbReference>
<keyword evidence="1" id="KW-0677">Repeat</keyword>
<comment type="caution">
    <text evidence="4">The sequence shown here is derived from an EMBL/GenBank/DDBJ whole genome shotgun (WGS) entry which is preliminary data.</text>
</comment>
<dbReference type="PROSITE" id="PS50005">
    <property type="entry name" value="TPR"/>
    <property type="match status" value="2"/>
</dbReference>
<reference evidence="4 5" key="1">
    <citation type="submission" date="2021-01" db="EMBL/GenBank/DDBJ databases">
        <title>Genomic Encyclopedia of Type Strains, Phase IV (KMG-IV): sequencing the most valuable type-strain genomes for metagenomic binning, comparative biology and taxonomic classification.</title>
        <authorList>
            <person name="Goeker M."/>
        </authorList>
    </citation>
    <scope>NUCLEOTIDE SEQUENCE [LARGE SCALE GENOMIC DNA]</scope>
    <source>
        <strain evidence="4 5">DSM 24436</strain>
    </source>
</reference>
<dbReference type="Proteomes" id="UP000767854">
    <property type="component" value="Unassembled WGS sequence"/>
</dbReference>
<proteinExistence type="predicted"/>